<dbReference type="PANTHER" id="PTHR33295">
    <property type="entry name" value="ATPASE"/>
    <property type="match status" value="1"/>
</dbReference>
<dbReference type="InterPro" id="IPR027417">
    <property type="entry name" value="P-loop_NTPase"/>
</dbReference>
<dbReference type="Pfam" id="PF13173">
    <property type="entry name" value="AAA_14"/>
    <property type="match status" value="1"/>
</dbReference>
<evidence type="ECO:0000259" key="2">
    <source>
        <dbReference type="Pfam" id="PF13635"/>
    </source>
</evidence>
<evidence type="ECO:0000313" key="3">
    <source>
        <dbReference type="EMBL" id="AGS52287.1"/>
    </source>
</evidence>
<evidence type="ECO:0000259" key="1">
    <source>
        <dbReference type="Pfam" id="PF13173"/>
    </source>
</evidence>
<proteinExistence type="predicted"/>
<protein>
    <submittedName>
        <fullName evidence="3">ATPase</fullName>
    </submittedName>
</protein>
<dbReference type="InterPro" id="IPR041682">
    <property type="entry name" value="AAA_14"/>
</dbReference>
<feature type="domain" description="AAA" evidence="1">
    <location>
        <begin position="23"/>
        <end position="149"/>
    </location>
</feature>
<dbReference type="Gene3D" id="1.10.10.10">
    <property type="entry name" value="Winged helix-like DNA-binding domain superfamily/Winged helix DNA-binding domain"/>
    <property type="match status" value="1"/>
</dbReference>
<dbReference type="Pfam" id="PF13635">
    <property type="entry name" value="DUF4143"/>
    <property type="match status" value="1"/>
</dbReference>
<name>A0A806KCF0_9BACT</name>
<dbReference type="EMBL" id="JQ844188">
    <property type="protein sequence ID" value="AGS52287.1"/>
    <property type="molecule type" value="Genomic_DNA"/>
</dbReference>
<dbReference type="InterPro" id="IPR025420">
    <property type="entry name" value="DUF4143"/>
</dbReference>
<sequence length="405" mass="47775">MNVNIKRKLYTERLKYYLNKPVIKVITGIRRCGKSALLELFQNDVLKLTDRQHIISINFEDTQFDFITDYRKLDEYILSLIKDDKTYYIFLDEIQDVKQWEKCINSLRLKNTDIYITGSNSTLLSSELSTLLAGRYVEFDLYTLSFGEFINFRKNKGIGSDNIDNELEAYIKYGGFPVLSTATFDFHAMRKIVMDTNNSAILRDVIQRNNIRNVQLFQKIMTFMYDNTGSITSVKKISDFLKSQRRTADFETVYNYLQYLENALIIHKVRRYDIRGKKLLESHEKYYLAEHSLRYTVHEYSTDGMSGMLENIVYIELIRRGYSVYVGIINGKEIDFVAEKPEGKLYVQVCYLFANKETIEREFAPLLEVRDNYLKMIVTMDNYWQVEREGIKGIHLKDFLLAETF</sequence>
<accession>A0A806KCF0</accession>
<feature type="domain" description="DUF4143" evidence="2">
    <location>
        <begin position="203"/>
        <end position="349"/>
    </location>
</feature>
<dbReference type="AlphaFoldDB" id="A0A806KCF0"/>
<dbReference type="SUPFAM" id="SSF52540">
    <property type="entry name" value="P-loop containing nucleoside triphosphate hydrolases"/>
    <property type="match status" value="1"/>
</dbReference>
<organism evidence="3">
    <name type="scientific">uncultured bacterium contig00061</name>
    <dbReference type="NCBI Taxonomy" id="1181544"/>
    <lineage>
        <taxon>Bacteria</taxon>
        <taxon>environmental samples</taxon>
    </lineage>
</organism>
<dbReference type="PANTHER" id="PTHR33295:SF20">
    <property type="entry name" value="ATPASE"/>
    <property type="match status" value="1"/>
</dbReference>
<dbReference type="InterPro" id="IPR036388">
    <property type="entry name" value="WH-like_DNA-bd_sf"/>
</dbReference>
<reference evidence="3" key="1">
    <citation type="submission" date="2012-03" db="EMBL/GenBank/DDBJ databases">
        <title>Functional metagenomics reveals considerable lignocellulase gene clusters in the gut microbiome of a wood-feeding higher termite.</title>
        <authorList>
            <person name="Liu N."/>
        </authorList>
    </citation>
    <scope>NUCLEOTIDE SEQUENCE</scope>
</reference>